<reference evidence="1" key="2">
    <citation type="journal article" date="2024" name="Plant">
        <title>Genomic evolution and insights into agronomic trait innovations of Sesamum species.</title>
        <authorList>
            <person name="Miao H."/>
            <person name="Wang L."/>
            <person name="Qu L."/>
            <person name="Liu H."/>
            <person name="Sun Y."/>
            <person name="Le M."/>
            <person name="Wang Q."/>
            <person name="Wei S."/>
            <person name="Zheng Y."/>
            <person name="Lin W."/>
            <person name="Duan Y."/>
            <person name="Cao H."/>
            <person name="Xiong S."/>
            <person name="Wang X."/>
            <person name="Wei L."/>
            <person name="Li C."/>
            <person name="Ma Q."/>
            <person name="Ju M."/>
            <person name="Zhao R."/>
            <person name="Li G."/>
            <person name="Mu C."/>
            <person name="Tian Q."/>
            <person name="Mei H."/>
            <person name="Zhang T."/>
            <person name="Gao T."/>
            <person name="Zhang H."/>
        </authorList>
    </citation>
    <scope>NUCLEOTIDE SEQUENCE</scope>
    <source>
        <strain evidence="1">K16</strain>
    </source>
</reference>
<proteinExistence type="predicted"/>
<evidence type="ECO:0000313" key="2">
    <source>
        <dbReference type="Proteomes" id="UP001289374"/>
    </source>
</evidence>
<accession>A0AAE1W2A0</accession>
<reference evidence="1" key="1">
    <citation type="submission" date="2020-06" db="EMBL/GenBank/DDBJ databases">
        <authorList>
            <person name="Li T."/>
            <person name="Hu X."/>
            <person name="Zhang T."/>
            <person name="Song X."/>
            <person name="Zhang H."/>
            <person name="Dai N."/>
            <person name="Sheng W."/>
            <person name="Hou X."/>
            <person name="Wei L."/>
        </authorList>
    </citation>
    <scope>NUCLEOTIDE SEQUENCE</scope>
    <source>
        <strain evidence="1">K16</strain>
        <tissue evidence="1">Leaf</tissue>
    </source>
</reference>
<gene>
    <name evidence="1" type="ORF">Sango_2664900</name>
</gene>
<comment type="caution">
    <text evidence="1">The sequence shown here is derived from an EMBL/GenBank/DDBJ whole genome shotgun (WGS) entry which is preliminary data.</text>
</comment>
<organism evidence="1 2">
    <name type="scientific">Sesamum angolense</name>
    <dbReference type="NCBI Taxonomy" id="2727404"/>
    <lineage>
        <taxon>Eukaryota</taxon>
        <taxon>Viridiplantae</taxon>
        <taxon>Streptophyta</taxon>
        <taxon>Embryophyta</taxon>
        <taxon>Tracheophyta</taxon>
        <taxon>Spermatophyta</taxon>
        <taxon>Magnoliopsida</taxon>
        <taxon>eudicotyledons</taxon>
        <taxon>Gunneridae</taxon>
        <taxon>Pentapetalae</taxon>
        <taxon>asterids</taxon>
        <taxon>lamiids</taxon>
        <taxon>Lamiales</taxon>
        <taxon>Pedaliaceae</taxon>
        <taxon>Sesamum</taxon>
    </lineage>
</organism>
<evidence type="ECO:0000313" key="1">
    <source>
        <dbReference type="EMBL" id="KAK4385409.1"/>
    </source>
</evidence>
<name>A0AAE1W2A0_9LAMI</name>
<dbReference type="Proteomes" id="UP001289374">
    <property type="component" value="Unassembled WGS sequence"/>
</dbReference>
<sequence length="160" mass="18492">MELLEILINEADIELNEHIVEEILNFPKVLKVKKHLQSFLGVVNFAGIFLKDLAKYALGSAETFSSLTDQAQSFYPKRNIPEMEAFETNSIILRLRHLKKNLEELDKKFEQLMIKAQIAGQLQRADLDTVQIAIMSIMFASLARYGMTSWNQFGRHHPQW</sequence>
<keyword evidence="2" id="KW-1185">Reference proteome</keyword>
<dbReference type="AlphaFoldDB" id="A0AAE1W2A0"/>
<dbReference type="EMBL" id="JACGWL010000016">
    <property type="protein sequence ID" value="KAK4385409.1"/>
    <property type="molecule type" value="Genomic_DNA"/>
</dbReference>
<protein>
    <submittedName>
        <fullName evidence="1">Uncharacterized protein</fullName>
    </submittedName>
</protein>